<reference evidence="1 2" key="1">
    <citation type="submission" date="2019-03" db="EMBL/GenBank/DDBJ databases">
        <title>Single cell metagenomics reveals metabolic interactions within the superorganism composed of flagellate Streblomastix strix and complex community of Bacteroidetes bacteria on its surface.</title>
        <authorList>
            <person name="Treitli S.C."/>
            <person name="Kolisko M."/>
            <person name="Husnik F."/>
            <person name="Keeling P."/>
            <person name="Hampl V."/>
        </authorList>
    </citation>
    <scope>NUCLEOTIDE SEQUENCE [LARGE SCALE GENOMIC DNA]</scope>
    <source>
        <strain evidence="1">ST1C</strain>
    </source>
</reference>
<evidence type="ECO:0000313" key="2">
    <source>
        <dbReference type="Proteomes" id="UP000324800"/>
    </source>
</evidence>
<evidence type="ECO:0000313" key="1">
    <source>
        <dbReference type="EMBL" id="KAA6368281.1"/>
    </source>
</evidence>
<sequence>DIDPERKPNDEIHTRLVRRKLKTQIDHLSEVIFYLKNQQSANQKDYKQEVDQIQILQVVNSCEVDKNVNLLKVRLDQKGINFVQFEASKISLEKKNELVVDLKQDDVIVTKSKVKGQLESKLIPKN</sequence>
<dbReference type="Proteomes" id="UP000324800">
    <property type="component" value="Unassembled WGS sequence"/>
</dbReference>
<name>A0A5J4UE85_9EUKA</name>
<accession>A0A5J4UE85</accession>
<protein>
    <submittedName>
        <fullName evidence="1">Uncharacterized protein</fullName>
    </submittedName>
</protein>
<feature type="non-terminal residue" evidence="1">
    <location>
        <position position="1"/>
    </location>
</feature>
<proteinExistence type="predicted"/>
<dbReference type="AlphaFoldDB" id="A0A5J4UE85"/>
<comment type="caution">
    <text evidence="1">The sequence shown here is derived from an EMBL/GenBank/DDBJ whole genome shotgun (WGS) entry which is preliminary data.</text>
</comment>
<organism evidence="1 2">
    <name type="scientific">Streblomastix strix</name>
    <dbReference type="NCBI Taxonomy" id="222440"/>
    <lineage>
        <taxon>Eukaryota</taxon>
        <taxon>Metamonada</taxon>
        <taxon>Preaxostyla</taxon>
        <taxon>Oxymonadida</taxon>
        <taxon>Streblomastigidae</taxon>
        <taxon>Streblomastix</taxon>
    </lineage>
</organism>
<gene>
    <name evidence="1" type="ORF">EZS28_036192</name>
</gene>
<dbReference type="EMBL" id="SNRW01017505">
    <property type="protein sequence ID" value="KAA6368281.1"/>
    <property type="molecule type" value="Genomic_DNA"/>
</dbReference>